<evidence type="ECO:0000313" key="1">
    <source>
        <dbReference type="EMBL" id="AXM99152.1"/>
    </source>
</evidence>
<reference evidence="1 2" key="1">
    <citation type="submission" date="2017-09" db="EMBL/GenBank/DDBJ databases">
        <authorList>
            <person name="Kim K.H."/>
            <person name="Chun B.H."/>
            <person name="Han G.S."/>
            <person name="Hyun S.G."/>
            <person name="Jeon C.O."/>
        </authorList>
    </citation>
    <scope>NUCLEOTIDE SEQUENCE [LARGE SCALE GENOMIC DNA]</scope>
    <source>
        <strain evidence="1 2">SH</strain>
    </source>
</reference>
<dbReference type="SUPFAM" id="SSF52540">
    <property type="entry name" value="P-loop containing nucleoside triphosphate hydrolases"/>
    <property type="match status" value="1"/>
</dbReference>
<dbReference type="InterPro" id="IPR027417">
    <property type="entry name" value="P-loop_NTPase"/>
</dbReference>
<dbReference type="EMBL" id="CP023189">
    <property type="protein sequence ID" value="AXM99152.1"/>
    <property type="molecule type" value="Genomic_DNA"/>
</dbReference>
<dbReference type="Proteomes" id="UP000256572">
    <property type="component" value="Chromosome"/>
</dbReference>
<organism evidence="1 2">
    <name type="scientific">Acetobacter pomorum</name>
    <dbReference type="NCBI Taxonomy" id="65959"/>
    <lineage>
        <taxon>Bacteria</taxon>
        <taxon>Pseudomonadati</taxon>
        <taxon>Pseudomonadota</taxon>
        <taxon>Alphaproteobacteria</taxon>
        <taxon>Acetobacterales</taxon>
        <taxon>Acetobacteraceae</taxon>
        <taxon>Acetobacter</taxon>
    </lineage>
</organism>
<name>A0AAN1U7V0_9PROT</name>
<keyword evidence="1" id="KW-0067">ATP-binding</keyword>
<evidence type="ECO:0000313" key="2">
    <source>
        <dbReference type="Proteomes" id="UP000256572"/>
    </source>
</evidence>
<protein>
    <submittedName>
        <fullName evidence="1">ATP-binding protein</fullName>
    </submittedName>
</protein>
<reference evidence="1 2" key="2">
    <citation type="submission" date="2018-08" db="EMBL/GenBank/DDBJ databases">
        <title>Acetobacter oryzifermentans sp. nov., isolated from Korea traditional vinegar and reclassification of Acetobacter pasteurianus subsp. ascendens (Henneberg 1898) as Acetobacter ascendens comb. nov.</title>
        <authorList>
            <person name="Cho G.Y."/>
            <person name="Lee S.H."/>
        </authorList>
    </citation>
    <scope>NUCLEOTIDE SEQUENCE [LARGE SCALE GENOMIC DNA]</scope>
    <source>
        <strain evidence="1 2">SH</strain>
    </source>
</reference>
<gene>
    <name evidence="1" type="ORF">CJF59_00130</name>
</gene>
<accession>A0AAN1U7V0</accession>
<dbReference type="AlphaFoldDB" id="A0AAN1U7V0"/>
<proteinExistence type="predicted"/>
<sequence>MWLGRQKARISTMLSEDEESGLDAIRSAINTAERQFQVIEGGKNADNGGCPPKTKEKKPCPVVTIGHLDGSFYFLDRVGQLRVLKASQMTRRPDLVALFGGNIDWLKETFPKTAKVKDKDAEGNETAREVVVDFNINHTCQFLQRECFSAGLFGDHIQIRRPGIWPTSEGMPVVHCGDRVLVGSKLELPGTRIGNQIWAAAPAEPRPAEPCEAIDAREFQRQVRELWDFRLEGSDIIVMGMLACAYYGAAIPWRPAGFLTGPAGCGKSSLLRVLQNAIPLKFATNDASKAGIEQMVDGRAIPMLVDEASDRVDQRAARALLDLVLSATGGEGTKGARGGSDGIARKIAVAGSIIMASIRPPDMEAQHLGRFTLVEMQAPKNGADHTAEHREFAEWAKEIGPKLWGRALAGWQRYSAARVILRAAVGRSGCQPREMDQMGSLLAGWWTLANDTVPAETEADHIVRSVMGYIRTAETAEAASGSQQMIDHLLSQKVQMDRSTDRRSLSSLIERMLVPVNEEKPDIEENAFSRKNVASVLASYGIRVVRRNEPTPRSGQDVPRGSEGDGLWIWPRNAMLTALFKDTPFAGQKFVYEFSRMESYRPPPRNARGHQITITMDGKKNKGCFWVRCCELGLSDDGDDGL</sequence>
<dbReference type="GO" id="GO:0005524">
    <property type="term" value="F:ATP binding"/>
    <property type="evidence" value="ECO:0007669"/>
    <property type="project" value="UniProtKB-KW"/>
</dbReference>
<keyword evidence="1" id="KW-0547">Nucleotide-binding</keyword>